<keyword evidence="2" id="KW-1133">Transmembrane helix</keyword>
<protein>
    <submittedName>
        <fullName evidence="3">Uncharacterized protein</fullName>
    </submittedName>
</protein>
<evidence type="ECO:0000313" key="4">
    <source>
        <dbReference type="Proteomes" id="UP000218231"/>
    </source>
</evidence>
<feature type="transmembrane region" description="Helical" evidence="2">
    <location>
        <begin position="51"/>
        <end position="70"/>
    </location>
</feature>
<feature type="region of interest" description="Disordered" evidence="1">
    <location>
        <begin position="216"/>
        <end position="237"/>
    </location>
</feature>
<keyword evidence="2" id="KW-0812">Transmembrane</keyword>
<sequence length="237" mass="26938">MYYGPASSGLPCDCIREMEQHCRLKNLSGDDVDNLLGLMNPTKEEADFGRMIYTIAILLMFSFVIVLLMIRSIKRSSSAIEIEALLDVMRFREELDMRERQRRRLMKAKNKVTMWLTKTRDWKSSPQLSHPPNNQPRKHTSASTASDVPAIIVTEEEQGDNISRSRTPALSLIYDFSYNGDTNRYNGSTRPSVCSQSDISLKDSFGSRASMSLDLDNCEDESRRQRLSLGSHSLSVE</sequence>
<proteinExistence type="predicted"/>
<name>A0A2A2KV13_9BILA</name>
<dbReference type="EMBL" id="LIAE01007677">
    <property type="protein sequence ID" value="PAV77613.1"/>
    <property type="molecule type" value="Genomic_DNA"/>
</dbReference>
<dbReference type="AlphaFoldDB" id="A0A2A2KV13"/>
<dbReference type="STRING" id="2018661.A0A2A2KV13"/>
<dbReference type="OrthoDB" id="5873336at2759"/>
<accession>A0A2A2KV13</accession>
<keyword evidence="2" id="KW-0472">Membrane</keyword>
<evidence type="ECO:0000256" key="1">
    <source>
        <dbReference type="SAM" id="MobiDB-lite"/>
    </source>
</evidence>
<gene>
    <name evidence="3" type="ORF">WR25_20378</name>
</gene>
<reference evidence="3 4" key="1">
    <citation type="journal article" date="2017" name="Curr. Biol.">
        <title>Genome architecture and evolution of a unichromosomal asexual nematode.</title>
        <authorList>
            <person name="Fradin H."/>
            <person name="Zegar C."/>
            <person name="Gutwein M."/>
            <person name="Lucas J."/>
            <person name="Kovtun M."/>
            <person name="Corcoran D."/>
            <person name="Baugh L.R."/>
            <person name="Kiontke K."/>
            <person name="Gunsalus K."/>
            <person name="Fitch D.H."/>
            <person name="Piano F."/>
        </authorList>
    </citation>
    <scope>NUCLEOTIDE SEQUENCE [LARGE SCALE GENOMIC DNA]</scope>
    <source>
        <strain evidence="3">PF1309</strain>
    </source>
</reference>
<evidence type="ECO:0000313" key="3">
    <source>
        <dbReference type="EMBL" id="PAV77613.1"/>
    </source>
</evidence>
<feature type="region of interest" description="Disordered" evidence="1">
    <location>
        <begin position="121"/>
        <end position="148"/>
    </location>
</feature>
<organism evidence="3 4">
    <name type="scientific">Diploscapter pachys</name>
    <dbReference type="NCBI Taxonomy" id="2018661"/>
    <lineage>
        <taxon>Eukaryota</taxon>
        <taxon>Metazoa</taxon>
        <taxon>Ecdysozoa</taxon>
        <taxon>Nematoda</taxon>
        <taxon>Chromadorea</taxon>
        <taxon>Rhabditida</taxon>
        <taxon>Rhabditina</taxon>
        <taxon>Rhabditomorpha</taxon>
        <taxon>Rhabditoidea</taxon>
        <taxon>Rhabditidae</taxon>
        <taxon>Diploscapter</taxon>
    </lineage>
</organism>
<keyword evidence="4" id="KW-1185">Reference proteome</keyword>
<feature type="compositionally biased region" description="Polar residues" evidence="1">
    <location>
        <begin position="228"/>
        <end position="237"/>
    </location>
</feature>
<dbReference type="Proteomes" id="UP000218231">
    <property type="component" value="Unassembled WGS sequence"/>
</dbReference>
<evidence type="ECO:0000256" key="2">
    <source>
        <dbReference type="SAM" id="Phobius"/>
    </source>
</evidence>
<comment type="caution">
    <text evidence="3">The sequence shown here is derived from an EMBL/GenBank/DDBJ whole genome shotgun (WGS) entry which is preliminary data.</text>
</comment>